<evidence type="ECO:0000256" key="1">
    <source>
        <dbReference type="SAM" id="MobiDB-lite"/>
    </source>
</evidence>
<dbReference type="AlphaFoldDB" id="A0A7W6GNM8"/>
<evidence type="ECO:0000313" key="3">
    <source>
        <dbReference type="Proteomes" id="UP000552757"/>
    </source>
</evidence>
<evidence type="ECO:0000313" key="2">
    <source>
        <dbReference type="EMBL" id="MBB3981483.1"/>
    </source>
</evidence>
<dbReference type="Proteomes" id="UP000552757">
    <property type="component" value="Unassembled WGS sequence"/>
</dbReference>
<name>A0A7W6GNM8_9SPHN</name>
<protein>
    <submittedName>
        <fullName evidence="2">Uncharacterized protein</fullName>
    </submittedName>
</protein>
<reference evidence="2 3" key="1">
    <citation type="submission" date="2020-08" db="EMBL/GenBank/DDBJ databases">
        <title>Genomic Encyclopedia of Type Strains, Phase IV (KMG-IV): sequencing the most valuable type-strain genomes for metagenomic binning, comparative biology and taxonomic classification.</title>
        <authorList>
            <person name="Goeker M."/>
        </authorList>
    </citation>
    <scope>NUCLEOTIDE SEQUENCE [LARGE SCALE GENOMIC DNA]</scope>
    <source>
        <strain evidence="2 3">DSM 29348</strain>
    </source>
</reference>
<feature type="compositionally biased region" description="Gly residues" evidence="1">
    <location>
        <begin position="22"/>
        <end position="33"/>
    </location>
</feature>
<dbReference type="EMBL" id="JACIEB010000002">
    <property type="protein sequence ID" value="MBB3981483.1"/>
    <property type="molecule type" value="Genomic_DNA"/>
</dbReference>
<sequence length="57" mass="6143">MLLNDPIGGRPVAASDEPRPRGWGGAWVGGMRPGHGARLRPGEAAARPEREKEETIR</sequence>
<feature type="compositionally biased region" description="Basic and acidic residues" evidence="1">
    <location>
        <begin position="46"/>
        <end position="57"/>
    </location>
</feature>
<feature type="region of interest" description="Disordered" evidence="1">
    <location>
        <begin position="1"/>
        <end position="57"/>
    </location>
</feature>
<organism evidence="2 3">
    <name type="scientific">Sphingobium fontiphilum</name>
    <dbReference type="NCBI Taxonomy" id="944425"/>
    <lineage>
        <taxon>Bacteria</taxon>
        <taxon>Pseudomonadati</taxon>
        <taxon>Pseudomonadota</taxon>
        <taxon>Alphaproteobacteria</taxon>
        <taxon>Sphingomonadales</taxon>
        <taxon>Sphingomonadaceae</taxon>
        <taxon>Sphingobium</taxon>
    </lineage>
</organism>
<comment type="caution">
    <text evidence="2">The sequence shown here is derived from an EMBL/GenBank/DDBJ whole genome shotgun (WGS) entry which is preliminary data.</text>
</comment>
<accession>A0A7W6GNM8</accession>
<keyword evidence="3" id="KW-1185">Reference proteome</keyword>
<proteinExistence type="predicted"/>
<dbReference type="RefSeq" id="WP_183954473.1">
    <property type="nucleotide sequence ID" value="NZ_JACIEB010000002.1"/>
</dbReference>
<gene>
    <name evidence="2" type="ORF">GGR44_001130</name>
</gene>